<reference evidence="6" key="1">
    <citation type="submission" date="2019-08" db="EMBL/GenBank/DDBJ databases">
        <authorList>
            <person name="Kucharzyk K."/>
            <person name="Murdoch R.W."/>
            <person name="Higgins S."/>
            <person name="Loffler F."/>
        </authorList>
    </citation>
    <scope>NUCLEOTIDE SEQUENCE</scope>
</reference>
<dbReference type="InterPro" id="IPR001279">
    <property type="entry name" value="Metallo-B-lactamas"/>
</dbReference>
<evidence type="ECO:0000256" key="1">
    <source>
        <dbReference type="ARBA" id="ARBA00001947"/>
    </source>
</evidence>
<dbReference type="GO" id="GO:0004416">
    <property type="term" value="F:hydroxyacylglutathione hydrolase activity"/>
    <property type="evidence" value="ECO:0007669"/>
    <property type="project" value="UniProtKB-EC"/>
</dbReference>
<dbReference type="EMBL" id="VSSQ01000023">
    <property type="protein sequence ID" value="MPL63948.1"/>
    <property type="molecule type" value="Genomic_DNA"/>
</dbReference>
<dbReference type="SMART" id="SM00849">
    <property type="entry name" value="Lactamase_B"/>
    <property type="match status" value="1"/>
</dbReference>
<protein>
    <submittedName>
        <fullName evidence="6">Hydroxyacylglutathione hydrolase GloC</fullName>
        <ecNumber evidence="6">3.1.2.6</ecNumber>
    </submittedName>
</protein>
<dbReference type="CDD" id="cd06262">
    <property type="entry name" value="metallo-hydrolase-like_MBL-fold"/>
    <property type="match status" value="1"/>
</dbReference>
<sequence>MIKFENLKSKLQNMLHIHIFRFNPFSENTYVLLNDQKNGVIIDPGNWNEKENEILENFIKEKEISIQNILLTHAHIDHVLGLQWAFDTYKVAVKMHEEEKDVLDRNPMSARNYGFDFKPFVGDIELLNEGEKYFIDEDFFKIFHVPGHSPGSIAFYNEAQKFVISGDALFQGSIGRTDLYRGNHEQLLESIRTKLFTLPEETEVYSGHGNATQIGFEKNHNPFF</sequence>
<dbReference type="Gene3D" id="3.60.15.10">
    <property type="entry name" value="Ribonuclease Z/Hydroxyacylglutathione hydrolase-like"/>
    <property type="match status" value="1"/>
</dbReference>
<feature type="domain" description="Metallo-beta-lactamase" evidence="5">
    <location>
        <begin position="26"/>
        <end position="208"/>
    </location>
</feature>
<evidence type="ECO:0000256" key="4">
    <source>
        <dbReference type="ARBA" id="ARBA00022833"/>
    </source>
</evidence>
<gene>
    <name evidence="6" type="primary">gloC_2</name>
    <name evidence="6" type="ORF">SDC9_09596</name>
</gene>
<keyword evidence="3 6" id="KW-0378">Hydrolase</keyword>
<comment type="caution">
    <text evidence="6">The sequence shown here is derived from an EMBL/GenBank/DDBJ whole genome shotgun (WGS) entry which is preliminary data.</text>
</comment>
<accession>A0A644TAH4</accession>
<proteinExistence type="predicted"/>
<name>A0A644TAH4_9ZZZZ</name>
<dbReference type="SUPFAM" id="SSF56281">
    <property type="entry name" value="Metallo-hydrolase/oxidoreductase"/>
    <property type="match status" value="1"/>
</dbReference>
<dbReference type="InterPro" id="IPR036866">
    <property type="entry name" value="RibonucZ/Hydroxyglut_hydro"/>
</dbReference>
<dbReference type="PANTHER" id="PTHR46233:SF3">
    <property type="entry name" value="HYDROXYACYLGLUTATHIONE HYDROLASE GLOC"/>
    <property type="match status" value="1"/>
</dbReference>
<evidence type="ECO:0000259" key="5">
    <source>
        <dbReference type="SMART" id="SM00849"/>
    </source>
</evidence>
<keyword evidence="2" id="KW-0479">Metal-binding</keyword>
<comment type="cofactor">
    <cofactor evidence="1">
        <name>Zn(2+)</name>
        <dbReference type="ChEBI" id="CHEBI:29105"/>
    </cofactor>
</comment>
<dbReference type="GO" id="GO:0046872">
    <property type="term" value="F:metal ion binding"/>
    <property type="evidence" value="ECO:0007669"/>
    <property type="project" value="UniProtKB-KW"/>
</dbReference>
<dbReference type="AlphaFoldDB" id="A0A644TAH4"/>
<dbReference type="PANTHER" id="PTHR46233">
    <property type="entry name" value="HYDROXYACYLGLUTATHIONE HYDROLASE GLOC"/>
    <property type="match status" value="1"/>
</dbReference>
<organism evidence="6">
    <name type="scientific">bioreactor metagenome</name>
    <dbReference type="NCBI Taxonomy" id="1076179"/>
    <lineage>
        <taxon>unclassified sequences</taxon>
        <taxon>metagenomes</taxon>
        <taxon>ecological metagenomes</taxon>
    </lineage>
</organism>
<keyword evidence="4" id="KW-0862">Zinc</keyword>
<dbReference type="Pfam" id="PF00753">
    <property type="entry name" value="Lactamase_B"/>
    <property type="match status" value="1"/>
</dbReference>
<evidence type="ECO:0000256" key="2">
    <source>
        <dbReference type="ARBA" id="ARBA00022723"/>
    </source>
</evidence>
<evidence type="ECO:0000256" key="3">
    <source>
        <dbReference type="ARBA" id="ARBA00022801"/>
    </source>
</evidence>
<dbReference type="EC" id="3.1.2.6" evidence="6"/>
<dbReference type="InterPro" id="IPR051453">
    <property type="entry name" value="MBL_Glyoxalase_II"/>
</dbReference>
<evidence type="ECO:0000313" key="6">
    <source>
        <dbReference type="EMBL" id="MPL63948.1"/>
    </source>
</evidence>